<dbReference type="PANTHER" id="PTHR30238">
    <property type="entry name" value="MEMBRANE BOUND PREDICTED REDOX MODULATOR"/>
    <property type="match status" value="1"/>
</dbReference>
<evidence type="ECO:0000256" key="2">
    <source>
        <dbReference type="ARBA" id="ARBA00022692"/>
    </source>
</evidence>
<evidence type="ECO:0000256" key="3">
    <source>
        <dbReference type="ARBA" id="ARBA00022989"/>
    </source>
</evidence>
<evidence type="ECO:0000256" key="4">
    <source>
        <dbReference type="ARBA" id="ARBA00023136"/>
    </source>
</evidence>
<keyword evidence="2 5" id="KW-0812">Transmembrane</keyword>
<feature type="transmembrane region" description="Helical" evidence="5">
    <location>
        <begin position="55"/>
        <end position="75"/>
    </location>
</feature>
<sequence length="278" mass="30294">MTVLWGTTSTQAEKKELMSAFIGSAAVETMLSLDNLVVFHQIFGTFKVPPSRRPGILVAGLPIMLVVRVTLFLSFHGVYTYVRVLFVLIGVFIIYQGVCVAYFSEDDDDNDDLSSNWIVKGVRGCFGNRMSTKYEGSAFYVRTPDGALQFTPLILVMVFIEASDLMFCIDGVSTIYVVGHTDLLAVVCGDCCAVLLVRALYPQLQGTVEIFPDLNYAVAATLVAVGVDMILTASKRELPVFVLVCFMVAVFIAGVVSSLVRGLISKTCADRKPATHDV</sequence>
<proteinExistence type="predicted"/>
<keyword evidence="7" id="KW-1185">Reference proteome</keyword>
<accession>A4RZP2</accession>
<evidence type="ECO:0000256" key="1">
    <source>
        <dbReference type="ARBA" id="ARBA00004141"/>
    </source>
</evidence>
<dbReference type="HOGENOM" id="CLU_066329_0_0_1"/>
<gene>
    <name evidence="6" type="ORF">OSTLU_16000</name>
</gene>
<feature type="transmembrane region" description="Helical" evidence="5">
    <location>
        <begin position="240"/>
        <end position="264"/>
    </location>
</feature>
<keyword evidence="3 5" id="KW-1133">Transmembrane helix</keyword>
<dbReference type="OrthoDB" id="496389at2759"/>
<evidence type="ECO:0000313" key="7">
    <source>
        <dbReference type="Proteomes" id="UP000001568"/>
    </source>
</evidence>
<protein>
    <submittedName>
        <fullName evidence="6">Uncharacterized protein</fullName>
    </submittedName>
</protein>
<feature type="transmembrane region" description="Helical" evidence="5">
    <location>
        <begin position="153"/>
        <end position="177"/>
    </location>
</feature>
<feature type="transmembrane region" description="Helical" evidence="5">
    <location>
        <begin position="20"/>
        <end position="43"/>
    </location>
</feature>
<dbReference type="RefSeq" id="XP_001418607.1">
    <property type="nucleotide sequence ID" value="XM_001418570.1"/>
</dbReference>
<keyword evidence="4 5" id="KW-0472">Membrane</keyword>
<dbReference type="AlphaFoldDB" id="A4RZP2"/>
<dbReference type="GO" id="GO:0016020">
    <property type="term" value="C:membrane"/>
    <property type="evidence" value="ECO:0007669"/>
    <property type="project" value="UniProtKB-SubCell"/>
</dbReference>
<comment type="subcellular location">
    <subcellularLocation>
        <location evidence="1">Membrane</location>
        <topology evidence="1">Multi-pass membrane protein</topology>
    </subcellularLocation>
</comment>
<dbReference type="GeneID" id="5002626"/>
<dbReference type="Pfam" id="PF03741">
    <property type="entry name" value="TerC"/>
    <property type="match status" value="1"/>
</dbReference>
<evidence type="ECO:0000313" key="6">
    <source>
        <dbReference type="EMBL" id="ABO96900.1"/>
    </source>
</evidence>
<dbReference type="Gramene" id="ABO96900">
    <property type="protein sequence ID" value="ABO96900"/>
    <property type="gene ID" value="OSTLU_16000"/>
</dbReference>
<feature type="transmembrane region" description="Helical" evidence="5">
    <location>
        <begin position="81"/>
        <end position="103"/>
    </location>
</feature>
<name>A4RZP2_OSTLU</name>
<dbReference type="EMBL" id="CP000587">
    <property type="protein sequence ID" value="ABO96900.1"/>
    <property type="molecule type" value="Genomic_DNA"/>
</dbReference>
<evidence type="ECO:0000256" key="5">
    <source>
        <dbReference type="SAM" id="Phobius"/>
    </source>
</evidence>
<dbReference type="OMA" id="LMFCIDG"/>
<dbReference type="InterPro" id="IPR005496">
    <property type="entry name" value="Integral_membrane_TerC"/>
</dbReference>
<organism evidence="6 7">
    <name type="scientific">Ostreococcus lucimarinus (strain CCE9901)</name>
    <dbReference type="NCBI Taxonomy" id="436017"/>
    <lineage>
        <taxon>Eukaryota</taxon>
        <taxon>Viridiplantae</taxon>
        <taxon>Chlorophyta</taxon>
        <taxon>Mamiellophyceae</taxon>
        <taxon>Mamiellales</taxon>
        <taxon>Bathycoccaceae</taxon>
        <taxon>Ostreococcus</taxon>
    </lineage>
</organism>
<dbReference type="Proteomes" id="UP000001568">
    <property type="component" value="Chromosome 7"/>
</dbReference>
<feature type="transmembrane region" description="Helical" evidence="5">
    <location>
        <begin position="183"/>
        <end position="201"/>
    </location>
</feature>
<dbReference type="PANTHER" id="PTHR30238:SF4">
    <property type="entry name" value="SLL1022 PROTEIN"/>
    <property type="match status" value="1"/>
</dbReference>
<dbReference type="KEGG" id="olu:OSTLU_16000"/>
<reference evidence="6 7" key="1">
    <citation type="journal article" date="2007" name="Proc. Natl. Acad. Sci. U.S.A.">
        <title>The tiny eukaryote Ostreococcus provides genomic insights into the paradox of plankton speciation.</title>
        <authorList>
            <person name="Palenik B."/>
            <person name="Grimwood J."/>
            <person name="Aerts A."/>
            <person name="Rouze P."/>
            <person name="Salamov A."/>
            <person name="Putnam N."/>
            <person name="Dupont C."/>
            <person name="Jorgensen R."/>
            <person name="Derelle E."/>
            <person name="Rombauts S."/>
            <person name="Zhou K."/>
            <person name="Otillar R."/>
            <person name="Merchant S.S."/>
            <person name="Podell S."/>
            <person name="Gaasterland T."/>
            <person name="Napoli C."/>
            <person name="Gendler K."/>
            <person name="Manuell A."/>
            <person name="Tai V."/>
            <person name="Vallon O."/>
            <person name="Piganeau G."/>
            <person name="Jancek S."/>
            <person name="Heijde M."/>
            <person name="Jabbari K."/>
            <person name="Bowler C."/>
            <person name="Lohr M."/>
            <person name="Robbens S."/>
            <person name="Werner G."/>
            <person name="Dubchak I."/>
            <person name="Pazour G.J."/>
            <person name="Ren Q."/>
            <person name="Paulsen I."/>
            <person name="Delwiche C."/>
            <person name="Schmutz J."/>
            <person name="Rokhsar D."/>
            <person name="Van de Peer Y."/>
            <person name="Moreau H."/>
            <person name="Grigoriev I.V."/>
        </authorList>
    </citation>
    <scope>NUCLEOTIDE SEQUENCE [LARGE SCALE GENOMIC DNA]</scope>
    <source>
        <strain evidence="6 7">CCE9901</strain>
    </source>
</reference>
<dbReference type="STRING" id="436017.A4RZP2"/>